<evidence type="ECO:0000313" key="2">
    <source>
        <dbReference type="EMBL" id="RZS78501.1"/>
    </source>
</evidence>
<evidence type="ECO:0000259" key="1">
    <source>
        <dbReference type="Pfam" id="PF01370"/>
    </source>
</evidence>
<dbReference type="PANTHER" id="PTHR48079:SF6">
    <property type="entry name" value="NAD(P)-BINDING DOMAIN-CONTAINING PROTEIN-RELATED"/>
    <property type="match status" value="1"/>
</dbReference>
<reference evidence="2 3" key="1">
    <citation type="submission" date="2019-02" db="EMBL/GenBank/DDBJ databases">
        <title>Genomic Encyclopedia of Type Strains, Phase IV (KMG-IV): sequencing the most valuable type-strain genomes for metagenomic binning, comparative biology and taxonomic classification.</title>
        <authorList>
            <person name="Goeker M."/>
        </authorList>
    </citation>
    <scope>NUCLEOTIDE SEQUENCE [LARGE SCALE GENOMIC DNA]</scope>
    <source>
        <strain evidence="2 3">K24</strain>
    </source>
</reference>
<dbReference type="AlphaFoldDB" id="A0A4Q7N9G0"/>
<dbReference type="RefSeq" id="WP_130361291.1">
    <property type="nucleotide sequence ID" value="NZ_SGXC01000003.1"/>
</dbReference>
<protein>
    <submittedName>
        <fullName evidence="2">Nucleoside-diphosphate-sugar epimerase</fullName>
    </submittedName>
</protein>
<dbReference type="EMBL" id="SGXC01000003">
    <property type="protein sequence ID" value="RZS78501.1"/>
    <property type="molecule type" value="Genomic_DNA"/>
</dbReference>
<dbReference type="SUPFAM" id="SSF51735">
    <property type="entry name" value="NAD(P)-binding Rossmann-fold domains"/>
    <property type="match status" value="1"/>
</dbReference>
<dbReference type="GO" id="GO:0004029">
    <property type="term" value="F:aldehyde dehydrogenase (NAD+) activity"/>
    <property type="evidence" value="ECO:0007669"/>
    <property type="project" value="TreeGrafter"/>
</dbReference>
<dbReference type="GO" id="GO:0005737">
    <property type="term" value="C:cytoplasm"/>
    <property type="evidence" value="ECO:0007669"/>
    <property type="project" value="TreeGrafter"/>
</dbReference>
<evidence type="ECO:0000313" key="3">
    <source>
        <dbReference type="Proteomes" id="UP000292445"/>
    </source>
</evidence>
<gene>
    <name evidence="2" type="ORF">EV675_5151</name>
</gene>
<dbReference type="InterPro" id="IPR051783">
    <property type="entry name" value="NAD(P)-dependent_oxidoreduct"/>
</dbReference>
<name>A0A4Q7N9G0_9BURK</name>
<dbReference type="Gene3D" id="3.40.50.720">
    <property type="entry name" value="NAD(P)-binding Rossmann-like Domain"/>
    <property type="match status" value="1"/>
</dbReference>
<keyword evidence="3" id="KW-1185">Reference proteome</keyword>
<sequence length="322" mass="33971">MKTRVLILGASGYVGRRLAAALHASDWAEPVAATRRKPVAGDIETVFCEATDTGSLTRAAAGVDAVVNCVAGSADVMVATARALAEVQASRSRPLRIVHFSSMAVYGDAVGKVDESHPFASLPPQSYGGAKIQAEALLADAAQVGILRPGCIYGAGSPQWTERIVRLLRARRLGDLGPAGDGCSNLVHVDDVVAATAAMLRRGADGAFNLAMAGAPSWNVYFMRLARAMGAVPVRRLTARRLKLEGKVLAPPLKILEIAGGKAGLRGLPPVISPALLRLWQQDIRLDVRRAEQVLGMQWTTLEAGLAESLANRSGQSEEARN</sequence>
<dbReference type="InterPro" id="IPR001509">
    <property type="entry name" value="Epimerase_deHydtase"/>
</dbReference>
<dbReference type="InterPro" id="IPR036291">
    <property type="entry name" value="NAD(P)-bd_dom_sf"/>
</dbReference>
<comment type="caution">
    <text evidence="2">The sequence shown here is derived from an EMBL/GenBank/DDBJ whole genome shotgun (WGS) entry which is preliminary data.</text>
</comment>
<dbReference type="OrthoDB" id="5292533at2"/>
<organism evidence="2 3">
    <name type="scientific">Pigmentiphaga kullae</name>
    <dbReference type="NCBI Taxonomy" id="151784"/>
    <lineage>
        <taxon>Bacteria</taxon>
        <taxon>Pseudomonadati</taxon>
        <taxon>Pseudomonadota</taxon>
        <taxon>Betaproteobacteria</taxon>
        <taxon>Burkholderiales</taxon>
        <taxon>Alcaligenaceae</taxon>
        <taxon>Pigmentiphaga</taxon>
    </lineage>
</organism>
<dbReference type="Proteomes" id="UP000292445">
    <property type="component" value="Unassembled WGS sequence"/>
</dbReference>
<accession>A0A4Q7N9G0</accession>
<feature type="domain" description="NAD-dependent epimerase/dehydratase" evidence="1">
    <location>
        <begin position="5"/>
        <end position="210"/>
    </location>
</feature>
<dbReference type="Pfam" id="PF01370">
    <property type="entry name" value="Epimerase"/>
    <property type="match status" value="1"/>
</dbReference>
<dbReference type="PANTHER" id="PTHR48079">
    <property type="entry name" value="PROTEIN YEEZ"/>
    <property type="match status" value="1"/>
</dbReference>
<proteinExistence type="predicted"/>